<keyword evidence="1" id="KW-0808">Transferase</keyword>
<dbReference type="InterPro" id="IPR002052">
    <property type="entry name" value="DNA_methylase_N6_adenine_CS"/>
</dbReference>
<organism evidence="1 2">
    <name type="scientific">Ruminococcus bicirculans</name>
    <name type="common">ex Wegman et al. 2014</name>
    <dbReference type="NCBI Taxonomy" id="1160721"/>
    <lineage>
        <taxon>Bacteria</taxon>
        <taxon>Bacillati</taxon>
        <taxon>Bacillota</taxon>
        <taxon>Clostridia</taxon>
        <taxon>Eubacteriales</taxon>
        <taxon>Oscillospiraceae</taxon>
        <taxon>Ruminococcus</taxon>
    </lineage>
</organism>
<dbReference type="PROSITE" id="PS00092">
    <property type="entry name" value="N6_MTASE"/>
    <property type="match status" value="1"/>
</dbReference>
<gene>
    <name evidence="1" type="ORF">RBI_I02002</name>
</gene>
<dbReference type="GO" id="GO:0009007">
    <property type="term" value="F:site-specific DNA-methyltransferase (adenine-specific) activity"/>
    <property type="evidence" value="ECO:0007669"/>
    <property type="project" value="UniProtKB-EC"/>
</dbReference>
<dbReference type="RefSeq" id="WP_038672702.1">
    <property type="nucleotide sequence ID" value="NZ_DAWBUL010000007.1"/>
</dbReference>
<sequence>MAGNSNLHMSKAGKTDEFYTQLSTIEEELRHYRKYFKGKTVLCNCDDPYESNFFKYFALNFNALGLKKLITTCYATSPITYTQLYLFADEEITYPAGEGKKPYKIEITEVTDANGDATVDLSDVEYLLRNNKNALTLLNEDGDFRSRECIALLNECDIVVTNPPFSLMKEYIPLLAESGKQFLVLGNMNHITFKEIFHYFRENKMWLGYNAGHFWFKVPDYYEAKNTDYKQDEDGQKWRRLGNICWFTNMDIDIRHQFLDLYKHFSIQEYPEYDNYDAYFVKTVADIPCDTDKPLAVPITFLSSFSPDQFELLDANQFRKYDEVPVKSHGLIKDKDGTIKGKATYARLLVRNRNPEKE</sequence>
<evidence type="ECO:0000313" key="2">
    <source>
        <dbReference type="Proteomes" id="UP000027600"/>
    </source>
</evidence>
<dbReference type="GO" id="GO:0032259">
    <property type="term" value="P:methylation"/>
    <property type="evidence" value="ECO:0007669"/>
    <property type="project" value="UniProtKB-KW"/>
</dbReference>
<reference evidence="1 2" key="1">
    <citation type="journal article" date="2014" name="Int. J. Syst. Evol. Microbiol.">
        <title>Complete genome of a new Firmicutes species belonging to the dominant human colonic microbiota ('Ruminococcus bicirculans') reveals two chromosomes and a selective capacity to utilize plant glucans.</title>
        <authorList>
            <consortium name="NISC Comparative Sequencing Program"/>
            <person name="Wegmann U."/>
            <person name="Louis P."/>
            <person name="Goesmann A."/>
            <person name="Henrissat B."/>
            <person name="Duncan S.H."/>
            <person name="Flint H.J."/>
        </authorList>
    </citation>
    <scope>NUCLEOTIDE SEQUENCE [LARGE SCALE GENOMIC DNA]</scope>
    <source>
        <strain evidence="1 2">80/3</strain>
    </source>
</reference>
<dbReference type="EC" id="2.1.1.72" evidence="1"/>
<accession>A0ABP1WK67</accession>
<evidence type="ECO:0000313" key="1">
    <source>
        <dbReference type="EMBL" id="CCO05700.1"/>
    </source>
</evidence>
<keyword evidence="2" id="KW-1185">Reference proteome</keyword>
<dbReference type="InterPro" id="IPR025247">
    <property type="entry name" value="EcoRI-like_methylase"/>
</dbReference>
<keyword evidence="1" id="KW-0489">Methyltransferase</keyword>
<dbReference type="Proteomes" id="UP000027600">
    <property type="component" value="Chromosome I"/>
</dbReference>
<protein>
    <submittedName>
        <fullName evidence="1">Modification methylase (Adenine-specificmethyltransferase)</fullName>
        <ecNumber evidence="1">2.1.1.72</ecNumber>
    </submittedName>
</protein>
<dbReference type="Pfam" id="PF13651">
    <property type="entry name" value="EcoRI_methylase"/>
    <property type="match status" value="1"/>
</dbReference>
<proteinExistence type="predicted"/>
<name>A0ABP1WK67_9FIRM</name>
<dbReference type="EMBL" id="HF545616">
    <property type="protein sequence ID" value="CCO05700.1"/>
    <property type="molecule type" value="Genomic_DNA"/>
</dbReference>